<proteinExistence type="predicted"/>
<accession>A0A379EE04</accession>
<reference evidence="1 2" key="1">
    <citation type="submission" date="2018-06" db="EMBL/GenBank/DDBJ databases">
        <authorList>
            <consortium name="Pathogen Informatics"/>
            <person name="Doyle S."/>
        </authorList>
    </citation>
    <scope>NUCLEOTIDE SEQUENCE [LARGE SCALE GENOMIC DNA]</scope>
    <source>
        <strain evidence="1 2">NCTC13067</strain>
    </source>
</reference>
<dbReference type="AlphaFoldDB" id="A0A379EE04"/>
<evidence type="ECO:0000313" key="1">
    <source>
        <dbReference type="EMBL" id="SUB94313.1"/>
    </source>
</evidence>
<dbReference type="EMBL" id="UGTM01000002">
    <property type="protein sequence ID" value="SUB94313.1"/>
    <property type="molecule type" value="Genomic_DNA"/>
</dbReference>
<gene>
    <name evidence="1" type="ORF">NCTC13067_02182</name>
</gene>
<protein>
    <submittedName>
        <fullName evidence="1">Uncharacterized protein</fullName>
    </submittedName>
</protein>
<organism evidence="1 2">
    <name type="scientific">Prevotella denticola</name>
    <dbReference type="NCBI Taxonomy" id="28129"/>
    <lineage>
        <taxon>Bacteria</taxon>
        <taxon>Pseudomonadati</taxon>
        <taxon>Bacteroidota</taxon>
        <taxon>Bacteroidia</taxon>
        <taxon>Bacteroidales</taxon>
        <taxon>Prevotellaceae</taxon>
        <taxon>Prevotella</taxon>
    </lineage>
</organism>
<sequence length="48" mass="5308">MQADISKDILKSLPANIALELSIGEPLTNLDILISVLPLYTQRFALVR</sequence>
<dbReference type="Proteomes" id="UP000255469">
    <property type="component" value="Unassembled WGS sequence"/>
</dbReference>
<name>A0A379EE04_9BACT</name>
<evidence type="ECO:0000313" key="2">
    <source>
        <dbReference type="Proteomes" id="UP000255469"/>
    </source>
</evidence>